<comment type="caution">
    <text evidence="2">The sequence shown here is derived from an EMBL/GenBank/DDBJ whole genome shotgun (WGS) entry which is preliminary data.</text>
</comment>
<dbReference type="Proteomes" id="UP000051176">
    <property type="component" value="Unassembled WGS sequence"/>
</dbReference>
<dbReference type="PATRIC" id="fig|1267003.4.peg.1732"/>
<dbReference type="EMBL" id="AZCZ01000041">
    <property type="protein sequence ID" value="KRK34961.1"/>
    <property type="molecule type" value="Genomic_DNA"/>
</dbReference>
<gene>
    <name evidence="2" type="ORF">FD07_GL001644</name>
</gene>
<feature type="signal peptide" evidence="1">
    <location>
        <begin position="1"/>
        <end position="30"/>
    </location>
</feature>
<dbReference type="SUPFAM" id="SSF49899">
    <property type="entry name" value="Concanavalin A-like lectins/glucanases"/>
    <property type="match status" value="1"/>
</dbReference>
<dbReference type="RefSeq" id="WP_020090206.1">
    <property type="nucleotide sequence ID" value="NZ_AZCZ01000041.1"/>
</dbReference>
<keyword evidence="3" id="KW-1185">Reference proteome</keyword>
<sequence>MRFGKEFMTLLGAVAIAGLGLFVAPETAQALDSPEDAMGSAPQGVKIKGNPYFNMPDNLGTTTLGNSAKLLEQAQTTNRLPMDGIEISSYGGKNTGGAIWSNNRSFDLYKNQRLSMWIYMSADNSTWTKPGEGMAFVLQNDSNNEFSGIGEALGVWGVDPQSKDGSALTIASKAIPNSWAVEFDTHMNNTDPSDSSSNWIMGKQAPSAFDLGDGFGYANMSDNTEVSRTYDGEHIASGYPGDQGTYSDFKTFGTIQTGLLPSIGDYHYYKQVHRGLITDTSRLLTDRAWHHVTLDYTKPAAGSTIGTMQYYLDDKSTSTGAPVTVDNKKTKAYIDTKKLSADSTNSKVFWGITGSTGASTDSDFPKNDTQNSLVVFEHVPGLIDSSASASVIDEATNSEVGTAGISGNSKVKVQYKVNYDSGSDSWDSIMANLRIPKGIQITSGTIQKANDAVASNVDVSGLSGKATDGQSLNVNVGSLTAANKSATITLEGKTLNNQSYTTGDVTSNFVGTGEMTSATIKSFKITQQPLMLNLDKTSINVNQGNDLDITGKVVKADNTVLANSKATLYPTLYDAQNKETQLPAVTPSDRDANDPTKGFTYHLASSSLPAGKYRLSIIASDGSGNYTNPQEVSIVIGNVDFGSSSGDLNYDATISGAGQLVSRSDPNWAFNINDTVTSGTKWKLCAEATPLTMQPTTGANTPETNETGTPLDGRLVYSDKTGIHPLTADAQTPIIDYASDGSNTPVNIASDWNDNSGILLQLDGGAVQGNYQGTVTWILSNAE</sequence>
<dbReference type="STRING" id="357278.IV61_GL001722"/>
<evidence type="ECO:0000313" key="2">
    <source>
        <dbReference type="EMBL" id="KRK34961.1"/>
    </source>
</evidence>
<keyword evidence="1" id="KW-0732">Signal</keyword>
<organism evidence="2 3">
    <name type="scientific">Levilactobacillus parabrevis ATCC 53295</name>
    <dbReference type="NCBI Taxonomy" id="1267003"/>
    <lineage>
        <taxon>Bacteria</taxon>
        <taxon>Bacillati</taxon>
        <taxon>Bacillota</taxon>
        <taxon>Bacilli</taxon>
        <taxon>Lactobacillales</taxon>
        <taxon>Lactobacillaceae</taxon>
        <taxon>Levilactobacillus</taxon>
    </lineage>
</organism>
<feature type="chain" id="PRO_5006404712" evidence="1">
    <location>
        <begin position="31"/>
        <end position="783"/>
    </location>
</feature>
<dbReference type="eggNOG" id="COG4886">
    <property type="taxonomic scope" value="Bacteria"/>
</dbReference>
<dbReference type="OrthoDB" id="2306834at2"/>
<evidence type="ECO:0000313" key="3">
    <source>
        <dbReference type="Proteomes" id="UP000051176"/>
    </source>
</evidence>
<dbReference type="Gene3D" id="2.60.120.200">
    <property type="match status" value="1"/>
</dbReference>
<evidence type="ECO:0000256" key="1">
    <source>
        <dbReference type="SAM" id="SignalP"/>
    </source>
</evidence>
<proteinExistence type="predicted"/>
<name>A0A0R1GT36_9LACO</name>
<dbReference type="InterPro" id="IPR013320">
    <property type="entry name" value="ConA-like_dom_sf"/>
</dbReference>
<protein>
    <submittedName>
        <fullName evidence="2">Extracellular protein</fullName>
    </submittedName>
</protein>
<dbReference type="AlphaFoldDB" id="A0A0R1GT36"/>
<accession>A0A0R1GT36</accession>
<reference evidence="2 3" key="1">
    <citation type="journal article" date="2015" name="Genome Announc.">
        <title>Expanding the biotechnology potential of lactobacilli through comparative genomics of 213 strains and associated genera.</title>
        <authorList>
            <person name="Sun Z."/>
            <person name="Harris H.M."/>
            <person name="McCann A."/>
            <person name="Guo C."/>
            <person name="Argimon S."/>
            <person name="Zhang W."/>
            <person name="Yang X."/>
            <person name="Jeffery I.B."/>
            <person name="Cooney J.C."/>
            <person name="Kagawa T.F."/>
            <person name="Liu W."/>
            <person name="Song Y."/>
            <person name="Salvetti E."/>
            <person name="Wrobel A."/>
            <person name="Rasinkangas P."/>
            <person name="Parkhill J."/>
            <person name="Rea M.C."/>
            <person name="O'Sullivan O."/>
            <person name="Ritari J."/>
            <person name="Douillard F.P."/>
            <person name="Paul Ross R."/>
            <person name="Yang R."/>
            <person name="Briner A.E."/>
            <person name="Felis G.E."/>
            <person name="de Vos W.M."/>
            <person name="Barrangou R."/>
            <person name="Klaenhammer T.R."/>
            <person name="Caufield P.W."/>
            <person name="Cui Y."/>
            <person name="Zhang H."/>
            <person name="O'Toole P.W."/>
        </authorList>
    </citation>
    <scope>NUCLEOTIDE SEQUENCE [LARGE SCALE GENOMIC DNA]</scope>
    <source>
        <strain evidence="2 3">ATCC 53295</strain>
    </source>
</reference>